<dbReference type="Proteomes" id="UP001303889">
    <property type="component" value="Unassembled WGS sequence"/>
</dbReference>
<reference evidence="2" key="1">
    <citation type="journal article" date="2023" name="Mol. Phylogenet. Evol.">
        <title>Genome-scale phylogeny and comparative genomics of the fungal order Sordariales.</title>
        <authorList>
            <person name="Hensen N."/>
            <person name="Bonometti L."/>
            <person name="Westerberg I."/>
            <person name="Brannstrom I.O."/>
            <person name="Guillou S."/>
            <person name="Cros-Aarteil S."/>
            <person name="Calhoun S."/>
            <person name="Haridas S."/>
            <person name="Kuo A."/>
            <person name="Mondo S."/>
            <person name="Pangilinan J."/>
            <person name="Riley R."/>
            <person name="LaButti K."/>
            <person name="Andreopoulos B."/>
            <person name="Lipzen A."/>
            <person name="Chen C."/>
            <person name="Yan M."/>
            <person name="Daum C."/>
            <person name="Ng V."/>
            <person name="Clum A."/>
            <person name="Steindorff A."/>
            <person name="Ohm R.A."/>
            <person name="Martin F."/>
            <person name="Silar P."/>
            <person name="Natvig D.O."/>
            <person name="Lalanne C."/>
            <person name="Gautier V."/>
            <person name="Ament-Velasquez S.L."/>
            <person name="Kruys A."/>
            <person name="Hutchinson M.I."/>
            <person name="Powell A.J."/>
            <person name="Barry K."/>
            <person name="Miller A.N."/>
            <person name="Grigoriev I.V."/>
            <person name="Debuchy R."/>
            <person name="Gladieux P."/>
            <person name="Hiltunen Thoren M."/>
            <person name="Johannesson H."/>
        </authorList>
    </citation>
    <scope>NUCLEOTIDE SEQUENCE</scope>
    <source>
        <strain evidence="2">CBS 103.79</strain>
    </source>
</reference>
<evidence type="ECO:0000313" key="3">
    <source>
        <dbReference type="Proteomes" id="UP001303889"/>
    </source>
</evidence>
<evidence type="ECO:0000313" key="2">
    <source>
        <dbReference type="EMBL" id="KAK3903709.1"/>
    </source>
</evidence>
<dbReference type="EMBL" id="MU855433">
    <property type="protein sequence ID" value="KAK3903709.1"/>
    <property type="molecule type" value="Genomic_DNA"/>
</dbReference>
<protein>
    <recommendedName>
        <fullName evidence="4">BTB domain-containing protein</fullName>
    </recommendedName>
</protein>
<organism evidence="2 3">
    <name type="scientific">Staphylotrichum tortipilum</name>
    <dbReference type="NCBI Taxonomy" id="2831512"/>
    <lineage>
        <taxon>Eukaryota</taxon>
        <taxon>Fungi</taxon>
        <taxon>Dikarya</taxon>
        <taxon>Ascomycota</taxon>
        <taxon>Pezizomycotina</taxon>
        <taxon>Sordariomycetes</taxon>
        <taxon>Sordariomycetidae</taxon>
        <taxon>Sordariales</taxon>
        <taxon>Chaetomiaceae</taxon>
        <taxon>Staphylotrichum</taxon>
    </lineage>
</organism>
<evidence type="ECO:0008006" key="4">
    <source>
        <dbReference type="Google" id="ProtNLM"/>
    </source>
</evidence>
<gene>
    <name evidence="2" type="ORF">C8A05DRAFT_14336</name>
</gene>
<proteinExistence type="predicted"/>
<name>A0AAN6RUY9_9PEZI</name>
<keyword evidence="3" id="KW-1185">Reference proteome</keyword>
<comment type="caution">
    <text evidence="2">The sequence shown here is derived from an EMBL/GenBank/DDBJ whole genome shotgun (WGS) entry which is preliminary data.</text>
</comment>
<accession>A0AAN6RUY9</accession>
<dbReference type="InterPro" id="IPR011333">
    <property type="entry name" value="SKP1/BTB/POZ_sf"/>
</dbReference>
<sequence length="214" mass="22523">MSTPSDSPSSAASSSPTPSRTTAPIVVPILSQNFVASSPSPHITPIIIDPLGDLTLLVGADHTDDAPVRIQVSSGALRRASPVFHAMLFGGWRKSRPADGSDWVVDLPDDRALAMQIMLGAAHARFEFVPAEIVREAEFGVASAVLVAAENYCMMGVLVPFADAWVGTLSGAWRRWGGREVVQRGACSVAVWGGEGDVLCFPDGRVRDGEGRGG</sequence>
<reference evidence="2" key="2">
    <citation type="submission" date="2023-05" db="EMBL/GenBank/DDBJ databases">
        <authorList>
            <consortium name="Lawrence Berkeley National Laboratory"/>
            <person name="Steindorff A."/>
            <person name="Hensen N."/>
            <person name="Bonometti L."/>
            <person name="Westerberg I."/>
            <person name="Brannstrom I.O."/>
            <person name="Guillou S."/>
            <person name="Cros-Aarteil S."/>
            <person name="Calhoun S."/>
            <person name="Haridas S."/>
            <person name="Kuo A."/>
            <person name="Mondo S."/>
            <person name="Pangilinan J."/>
            <person name="Riley R."/>
            <person name="Labutti K."/>
            <person name="Andreopoulos B."/>
            <person name="Lipzen A."/>
            <person name="Chen C."/>
            <person name="Yanf M."/>
            <person name="Daum C."/>
            <person name="Ng V."/>
            <person name="Clum A."/>
            <person name="Ohm R."/>
            <person name="Martin F."/>
            <person name="Silar P."/>
            <person name="Natvig D."/>
            <person name="Lalanne C."/>
            <person name="Gautier V."/>
            <person name="Ament-Velasquez S.L."/>
            <person name="Kruys A."/>
            <person name="Hutchinson M.I."/>
            <person name="Powell A.J."/>
            <person name="Barry K."/>
            <person name="Miller A.N."/>
            <person name="Grigoriev I.V."/>
            <person name="Debuchy R."/>
            <person name="Gladieux P."/>
            <person name="Thoren M.H."/>
            <person name="Johannesson H."/>
        </authorList>
    </citation>
    <scope>NUCLEOTIDE SEQUENCE</scope>
    <source>
        <strain evidence="2">CBS 103.79</strain>
    </source>
</reference>
<dbReference type="Gene3D" id="3.30.710.10">
    <property type="entry name" value="Potassium Channel Kv1.1, Chain A"/>
    <property type="match status" value="1"/>
</dbReference>
<dbReference type="AlphaFoldDB" id="A0AAN6RUY9"/>
<feature type="region of interest" description="Disordered" evidence="1">
    <location>
        <begin position="1"/>
        <end position="21"/>
    </location>
</feature>
<evidence type="ECO:0000256" key="1">
    <source>
        <dbReference type="SAM" id="MobiDB-lite"/>
    </source>
</evidence>